<reference evidence="1" key="1">
    <citation type="submission" date="2014-05" db="EMBL/GenBank/DDBJ databases">
        <authorList>
            <person name="Chronopoulou M."/>
        </authorList>
    </citation>
    <scope>NUCLEOTIDE SEQUENCE</scope>
    <source>
        <tissue evidence="1">Whole organism</tissue>
    </source>
</reference>
<evidence type="ECO:0000313" key="1">
    <source>
        <dbReference type="EMBL" id="CDW45696.1"/>
    </source>
</evidence>
<organism evidence="1">
    <name type="scientific">Lepeophtheirus salmonis</name>
    <name type="common">Salmon louse</name>
    <name type="synonym">Caligus salmonis</name>
    <dbReference type="NCBI Taxonomy" id="72036"/>
    <lineage>
        <taxon>Eukaryota</taxon>
        <taxon>Metazoa</taxon>
        <taxon>Ecdysozoa</taxon>
        <taxon>Arthropoda</taxon>
        <taxon>Crustacea</taxon>
        <taxon>Multicrustacea</taxon>
        <taxon>Hexanauplia</taxon>
        <taxon>Copepoda</taxon>
        <taxon>Siphonostomatoida</taxon>
        <taxon>Caligidae</taxon>
        <taxon>Lepeophtheirus</taxon>
    </lineage>
</organism>
<dbReference type="AlphaFoldDB" id="A0A0K2V6X4"/>
<accession>A0A0K2V6X4</accession>
<name>A0A0K2V6X4_LEPSM</name>
<protein>
    <submittedName>
        <fullName evidence="1">Uncharacterized protein</fullName>
    </submittedName>
</protein>
<dbReference type="EMBL" id="HACA01028335">
    <property type="protein sequence ID" value="CDW45696.1"/>
    <property type="molecule type" value="Transcribed_RNA"/>
</dbReference>
<proteinExistence type="predicted"/>
<sequence>MNCLHQKCSVELVCSSKKDLIYADENRTHYILNSFFDVMDRGGLKRPTDVIT</sequence>